<sequence length="271" mass="29664">MFVPETAHLDPETPNISRIYDYYLGGAFNLPVDRERADVIKSVLPGMEMLARFNRGFLRRSVAFMVEQGVTQFLDLGSGLPTAGNTHEVAHALDPAAKVVYVDYEPVAVALGERILRDNPNAVMVGADARRPDDLFAHPEVRRVLDPDRPLGVLMTGVMVFVGDHEDPTGLMKAYRDLCAPGSYIALSHLTDERADPETKVQVHAMVEAYKGVIEQLYVRDLAGVRALFDGMALVEPGVTLMPEWRPRPGPDIPTGSPAHHLGYAAVGRVG</sequence>
<dbReference type="AlphaFoldDB" id="A0A3N1HBB0"/>
<dbReference type="Proteomes" id="UP000268727">
    <property type="component" value="Unassembled WGS sequence"/>
</dbReference>
<keyword evidence="2" id="KW-1185">Reference proteome</keyword>
<keyword evidence="1" id="KW-0808">Transferase</keyword>
<dbReference type="Pfam" id="PF04672">
    <property type="entry name" value="Methyltransf_19"/>
    <property type="match status" value="1"/>
</dbReference>
<dbReference type="InterPro" id="IPR029063">
    <property type="entry name" value="SAM-dependent_MTases_sf"/>
</dbReference>
<dbReference type="SUPFAM" id="SSF53335">
    <property type="entry name" value="S-adenosyl-L-methionine-dependent methyltransferases"/>
    <property type="match status" value="1"/>
</dbReference>
<dbReference type="RefSeq" id="WP_246037812.1">
    <property type="nucleotide sequence ID" value="NZ_RJKM01000001.1"/>
</dbReference>
<gene>
    <name evidence="1" type="ORF">EDD40_5194</name>
</gene>
<dbReference type="InterPro" id="IPR006764">
    <property type="entry name" value="SAM_dep_MeTrfase_SAV2177_type"/>
</dbReference>
<name>A0A3N1HBB0_9PSEU</name>
<dbReference type="EMBL" id="RJKM01000001">
    <property type="protein sequence ID" value="ROP39797.1"/>
    <property type="molecule type" value="Genomic_DNA"/>
</dbReference>
<dbReference type="GO" id="GO:0032259">
    <property type="term" value="P:methylation"/>
    <property type="evidence" value="ECO:0007669"/>
    <property type="project" value="UniProtKB-KW"/>
</dbReference>
<evidence type="ECO:0000313" key="2">
    <source>
        <dbReference type="Proteomes" id="UP000268727"/>
    </source>
</evidence>
<accession>A0A3N1HBB0</accession>
<comment type="caution">
    <text evidence="1">The sequence shown here is derived from an EMBL/GenBank/DDBJ whole genome shotgun (WGS) entry which is preliminary data.</text>
</comment>
<dbReference type="GO" id="GO:0008168">
    <property type="term" value="F:methyltransferase activity"/>
    <property type="evidence" value="ECO:0007669"/>
    <property type="project" value="UniProtKB-KW"/>
</dbReference>
<reference evidence="1 2" key="1">
    <citation type="submission" date="2018-11" db="EMBL/GenBank/DDBJ databases">
        <title>Sequencing the genomes of 1000 actinobacteria strains.</title>
        <authorList>
            <person name="Klenk H.-P."/>
        </authorList>
    </citation>
    <scope>NUCLEOTIDE SEQUENCE [LARGE SCALE GENOMIC DNA]</scope>
    <source>
        <strain evidence="1 2">DSM 44231</strain>
    </source>
</reference>
<dbReference type="PIRSF" id="PIRSF017393">
    <property type="entry name" value="MTase_SAV2177"/>
    <property type="match status" value="1"/>
</dbReference>
<protein>
    <submittedName>
        <fullName evidence="1">S-adenosyl methyltransferase</fullName>
    </submittedName>
</protein>
<keyword evidence="1" id="KW-0489">Methyltransferase</keyword>
<organism evidence="1 2">
    <name type="scientific">Saccharothrix texasensis</name>
    <dbReference type="NCBI Taxonomy" id="103734"/>
    <lineage>
        <taxon>Bacteria</taxon>
        <taxon>Bacillati</taxon>
        <taxon>Actinomycetota</taxon>
        <taxon>Actinomycetes</taxon>
        <taxon>Pseudonocardiales</taxon>
        <taxon>Pseudonocardiaceae</taxon>
        <taxon>Saccharothrix</taxon>
    </lineage>
</organism>
<evidence type="ECO:0000313" key="1">
    <source>
        <dbReference type="EMBL" id="ROP39797.1"/>
    </source>
</evidence>
<proteinExistence type="predicted"/>
<dbReference type="Gene3D" id="3.40.50.150">
    <property type="entry name" value="Vaccinia Virus protein VP39"/>
    <property type="match status" value="1"/>
</dbReference>